<keyword evidence="1" id="KW-0696">RNA-directed RNA polymerase</keyword>
<keyword evidence="1" id="KW-0548">Nucleotidyltransferase</keyword>
<evidence type="ECO:0000313" key="4">
    <source>
        <dbReference type="EMBL" id="RKL19210.1"/>
    </source>
</evidence>
<keyword evidence="1" id="KW-0808">Transferase</keyword>
<dbReference type="VEuPathDB" id="FungiDB:FOMG_04545"/>
<dbReference type="GO" id="GO:0031380">
    <property type="term" value="C:nuclear RNA-directed RNA polymerase complex"/>
    <property type="evidence" value="ECO:0007669"/>
    <property type="project" value="TreeGrafter"/>
</dbReference>
<proteinExistence type="inferred from homology"/>
<feature type="region of interest" description="Disordered" evidence="2">
    <location>
        <begin position="1"/>
        <end position="21"/>
    </location>
</feature>
<dbReference type="VEuPathDB" id="FungiDB:FOC1_g10001929"/>
<feature type="domain" description="RDRP core" evidence="3">
    <location>
        <begin position="271"/>
        <end position="417"/>
    </location>
</feature>
<dbReference type="PANTHER" id="PTHR23079">
    <property type="entry name" value="RNA-DEPENDENT RNA POLYMERASE"/>
    <property type="match status" value="1"/>
</dbReference>
<comment type="catalytic activity">
    <reaction evidence="1">
        <text>RNA(n) + a ribonucleoside 5'-triphosphate = RNA(n+1) + diphosphate</text>
        <dbReference type="Rhea" id="RHEA:21248"/>
        <dbReference type="Rhea" id="RHEA-COMP:14527"/>
        <dbReference type="Rhea" id="RHEA-COMP:17342"/>
        <dbReference type="ChEBI" id="CHEBI:33019"/>
        <dbReference type="ChEBI" id="CHEBI:61557"/>
        <dbReference type="ChEBI" id="CHEBI:140395"/>
        <dbReference type="EC" id="2.7.7.48"/>
    </reaction>
</comment>
<accession>A0A420RQC3</accession>
<gene>
    <name evidence="4" type="ORF">BFJ68_g3485</name>
</gene>
<evidence type="ECO:0000256" key="1">
    <source>
        <dbReference type="RuleBase" id="RU363098"/>
    </source>
</evidence>
<feature type="domain" description="RDRP core" evidence="3">
    <location>
        <begin position="436"/>
        <end position="924"/>
    </location>
</feature>
<dbReference type="GO" id="GO:0030422">
    <property type="term" value="P:siRNA processing"/>
    <property type="evidence" value="ECO:0007669"/>
    <property type="project" value="TreeGrafter"/>
</dbReference>
<name>A0A420RQC3_FUSOX</name>
<dbReference type="PANTHER" id="PTHR23079:SF14">
    <property type="entry name" value="RNA-DEPENDENT RNA POLYMERASE"/>
    <property type="match status" value="1"/>
</dbReference>
<dbReference type="Proteomes" id="UP000285860">
    <property type="component" value="Unassembled WGS sequence"/>
</dbReference>
<dbReference type="VEuPathDB" id="FungiDB:FOIG_16283"/>
<comment type="caution">
    <text evidence="4">The sequence shown here is derived from an EMBL/GenBank/DDBJ whole genome shotgun (WGS) entry which is preliminary data.</text>
</comment>
<comment type="similarity">
    <text evidence="1">Belongs to the RdRP family.</text>
</comment>
<dbReference type="Pfam" id="PF05183">
    <property type="entry name" value="RdRP"/>
    <property type="match status" value="2"/>
</dbReference>
<dbReference type="EMBL" id="MRCY01000011">
    <property type="protein sequence ID" value="RKL19210.1"/>
    <property type="molecule type" value="Genomic_DNA"/>
</dbReference>
<dbReference type="InterPro" id="IPR057596">
    <property type="entry name" value="RDRP_core"/>
</dbReference>
<protein>
    <recommendedName>
        <fullName evidence="1">RNA-dependent RNA polymerase</fullName>
        <ecNumber evidence="1">2.7.7.48</ecNumber>
    </recommendedName>
</protein>
<dbReference type="VEuPathDB" id="FungiDB:FOXG_02461"/>
<keyword evidence="1" id="KW-0694">RNA-binding</keyword>
<dbReference type="AlphaFoldDB" id="A0A420RQC3"/>
<sequence>MQALNEREGNMSPSTIEPSRGLDVLDELPIRMYRQNAGPVAGNSAGRHSVYLPTTEVTNINRQSEPRTMISQVPICDDRHWKKPLCHDDDSDDSDYSVSSSLADVMSQVWNENENLQQLPHESRVGFEGCLSQLPCKNLDAVTVQLKQGKEHNVAPHSALAGNLSTIWPSCPVEMDHAPLIIKWELHRVARHCSVVLENASIQYSPLWEDQSVFRDALKGIPCFQGKAFPEACDTEVWLRGLADSSHPGEVVVFKAVLRLDPKTGDARLDFELPALEKSCRLSRRFAPDRFIDLKLRIGNRAKAEADNLDLALARWLVRSRHPFLSRKWTAFFIDEFKSKNAKVTPASEFAEERQVILFAEQGQGIESCVVSVAMLTQAQIPIRATCYRSTMLNWLLQTDQNLDQPYMKLFHRISQGILSPGSVLVDLKWNLGMLIQIGLSKTTPTVVLEKKQLRNYLMDEESPTGNVMNDGIGRVSLALMRKVQHALGLDYLPSAIQGRIGSAKGIWVLDIGTQPSRIWIETYKSQEKWNCDWEDPQHRTLEILTRSAGLEIAQLNHQFISILESQSVNRQLTRTAIVKHMKNHLQMSLDSAKEAMKHPELFRKWIHETSYPSYGGKAESWFVGGLPKGWPEQMSFLSDGGFNPLQLGFLHNLVLNHMESQLKETKNKMKIKISQSTWALIIVDFQRVLGPDEVQLCFSSPFNDGLEDRYDLEGFDVLVARCPAHLPSDIQKVKAVYKPELRHLKDVIVFPCTGQEPLADKLSGGDYDGDKAWICWDKDIVDNFRNAEVPTKPSFDGYFEPNKRTVKSLISMHGQSNFLDHLLEEAFTFHLAPKFVGICTNYKERLAYHKDSLDVSSVLNMSWLLSTLVDQTKSGFMFNDKIWRRFQKEYCENQIFLKRPAYKDDSIGSISEPCHILDFLKFTIQELIQQGLTDLHRYRSDQNGNGGPLVLSTFDKDLISYWNEFEAGAKNLICEQDPASNWLLELRSNLEREIHQCASCWVEMMSGPDGRDHYLDKAASVYERWDSISPQITTRSVSAGFMSWILTRPFNHSPPLETWQLLKASLTFKLYHGKRPKFVWQIAGRQLQFIKSTRAKHQFQLYQEHIKCYAQMESELPNIVSAKTEY</sequence>
<dbReference type="Gene3D" id="1.10.8.790">
    <property type="entry name" value="RNA-dependent RNA polymerase, slab domain, helical subdomain-like"/>
    <property type="match status" value="1"/>
</dbReference>
<dbReference type="GO" id="GO:0003968">
    <property type="term" value="F:RNA-directed RNA polymerase activity"/>
    <property type="evidence" value="ECO:0007669"/>
    <property type="project" value="UniProtKB-KW"/>
</dbReference>
<dbReference type="VEuPathDB" id="FungiDB:HZS61_010343"/>
<evidence type="ECO:0000313" key="5">
    <source>
        <dbReference type="Proteomes" id="UP000285860"/>
    </source>
</evidence>
<dbReference type="VEuPathDB" id="FungiDB:FOC4_g10010838"/>
<dbReference type="VEuPathDB" id="FungiDB:FOZG_15933"/>
<dbReference type="InterPro" id="IPR007855">
    <property type="entry name" value="RDRP"/>
</dbReference>
<organism evidence="4 5">
    <name type="scientific">Fusarium oxysporum</name>
    <name type="common">Fusarium vascular wilt</name>
    <dbReference type="NCBI Taxonomy" id="5507"/>
    <lineage>
        <taxon>Eukaryota</taxon>
        <taxon>Fungi</taxon>
        <taxon>Dikarya</taxon>
        <taxon>Ascomycota</taxon>
        <taxon>Pezizomycotina</taxon>
        <taxon>Sordariomycetes</taxon>
        <taxon>Hypocreomycetidae</taxon>
        <taxon>Hypocreales</taxon>
        <taxon>Nectriaceae</taxon>
        <taxon>Fusarium</taxon>
        <taxon>Fusarium oxysporum species complex</taxon>
    </lineage>
</organism>
<evidence type="ECO:0000259" key="3">
    <source>
        <dbReference type="Pfam" id="PF05183"/>
    </source>
</evidence>
<dbReference type="GO" id="GO:0003723">
    <property type="term" value="F:RNA binding"/>
    <property type="evidence" value="ECO:0007669"/>
    <property type="project" value="UniProtKB-KW"/>
</dbReference>
<dbReference type="EC" id="2.7.7.48" evidence="1"/>
<evidence type="ECO:0000256" key="2">
    <source>
        <dbReference type="SAM" id="MobiDB-lite"/>
    </source>
</evidence>
<reference evidence="4 5" key="1">
    <citation type="journal article" date="2018" name="Sci. Rep.">
        <title>Characterisation of pathogen-specific regions and novel effector candidates in Fusarium oxysporum f. sp. cepae.</title>
        <authorList>
            <person name="Armitage A.D."/>
            <person name="Taylor A."/>
            <person name="Sobczyk M.K."/>
            <person name="Baxter L."/>
            <person name="Greenfield B.P."/>
            <person name="Bates H.J."/>
            <person name="Wilson F."/>
            <person name="Jackson A.C."/>
            <person name="Ott S."/>
            <person name="Harrison R.J."/>
            <person name="Clarkson J.P."/>
        </authorList>
    </citation>
    <scope>NUCLEOTIDE SEQUENCE [LARGE SCALE GENOMIC DNA]</scope>
    <source>
        <strain evidence="4 5">Fo_A28</strain>
    </source>
</reference>